<evidence type="ECO:0000313" key="1">
    <source>
        <dbReference type="EMBL" id="GBP14891.1"/>
    </source>
</evidence>
<dbReference type="AlphaFoldDB" id="A0A4C1TN60"/>
<evidence type="ECO:0000313" key="2">
    <source>
        <dbReference type="Proteomes" id="UP000299102"/>
    </source>
</evidence>
<dbReference type="EMBL" id="BGZK01000067">
    <property type="protein sequence ID" value="GBP14891.1"/>
    <property type="molecule type" value="Genomic_DNA"/>
</dbReference>
<gene>
    <name evidence="1" type="ORF">EVAR_75470_1</name>
</gene>
<proteinExistence type="predicted"/>
<sequence>MVDPLSRQTSKHRAWTRLDAPYLRDSGSSGSAVLCSRKDVRRQGEKHLLVPDTESYDCHGRKRIKASEQINDGARIPATEATEAKHVILSISTLDCIDIDYLRTPIIKDIFSSS</sequence>
<dbReference type="OrthoDB" id="8240057at2759"/>
<keyword evidence="2" id="KW-1185">Reference proteome</keyword>
<organism evidence="1 2">
    <name type="scientific">Eumeta variegata</name>
    <name type="common">Bagworm moth</name>
    <name type="synonym">Eumeta japonica</name>
    <dbReference type="NCBI Taxonomy" id="151549"/>
    <lineage>
        <taxon>Eukaryota</taxon>
        <taxon>Metazoa</taxon>
        <taxon>Ecdysozoa</taxon>
        <taxon>Arthropoda</taxon>
        <taxon>Hexapoda</taxon>
        <taxon>Insecta</taxon>
        <taxon>Pterygota</taxon>
        <taxon>Neoptera</taxon>
        <taxon>Endopterygota</taxon>
        <taxon>Lepidoptera</taxon>
        <taxon>Glossata</taxon>
        <taxon>Ditrysia</taxon>
        <taxon>Tineoidea</taxon>
        <taxon>Psychidae</taxon>
        <taxon>Oiketicinae</taxon>
        <taxon>Eumeta</taxon>
    </lineage>
</organism>
<dbReference type="Proteomes" id="UP000299102">
    <property type="component" value="Unassembled WGS sequence"/>
</dbReference>
<protein>
    <submittedName>
        <fullName evidence="1">Uncharacterized protein</fullName>
    </submittedName>
</protein>
<reference evidence="1 2" key="1">
    <citation type="journal article" date="2019" name="Commun. Biol.">
        <title>The bagworm genome reveals a unique fibroin gene that provides high tensile strength.</title>
        <authorList>
            <person name="Kono N."/>
            <person name="Nakamura H."/>
            <person name="Ohtoshi R."/>
            <person name="Tomita M."/>
            <person name="Numata K."/>
            <person name="Arakawa K."/>
        </authorList>
    </citation>
    <scope>NUCLEOTIDE SEQUENCE [LARGE SCALE GENOMIC DNA]</scope>
</reference>
<name>A0A4C1TN60_EUMVA</name>
<comment type="caution">
    <text evidence="1">The sequence shown here is derived from an EMBL/GenBank/DDBJ whole genome shotgun (WGS) entry which is preliminary data.</text>
</comment>
<accession>A0A4C1TN60</accession>